<dbReference type="EMBL" id="JAVDVI010000001">
    <property type="protein sequence ID" value="MDR6966137.1"/>
    <property type="molecule type" value="Genomic_DNA"/>
</dbReference>
<organism evidence="1 2">
    <name type="scientific">Flavobacterium arsenatis</name>
    <dbReference type="NCBI Taxonomy" id="1484332"/>
    <lineage>
        <taxon>Bacteria</taxon>
        <taxon>Pseudomonadati</taxon>
        <taxon>Bacteroidota</taxon>
        <taxon>Flavobacteriia</taxon>
        <taxon>Flavobacteriales</taxon>
        <taxon>Flavobacteriaceae</taxon>
        <taxon>Flavobacterium</taxon>
    </lineage>
</organism>
<keyword evidence="2" id="KW-1185">Reference proteome</keyword>
<accession>A0ABU1TJG7</accession>
<reference evidence="1 2" key="1">
    <citation type="submission" date="2023-07" db="EMBL/GenBank/DDBJ databases">
        <title>Sorghum-associated microbial communities from plants grown in Nebraska, USA.</title>
        <authorList>
            <person name="Schachtman D."/>
        </authorList>
    </citation>
    <scope>NUCLEOTIDE SEQUENCE [LARGE SCALE GENOMIC DNA]</scope>
    <source>
        <strain evidence="1 2">3773</strain>
    </source>
</reference>
<evidence type="ECO:0000313" key="2">
    <source>
        <dbReference type="Proteomes" id="UP001255185"/>
    </source>
</evidence>
<comment type="caution">
    <text evidence="1">The sequence shown here is derived from an EMBL/GenBank/DDBJ whole genome shotgun (WGS) entry which is preliminary data.</text>
</comment>
<sequence>MKRIKILILLLLILIISAIICYECCDQQDPEGCEQLIFVAVNRIPEDTYNDWQIDNQEYMYDVPTREKQIGTGDGIVAIDASKIREVDYAAWLRENGSYIFFEATYPYIECAHNISSGSISNVSPYISMNLSQIKTQIANNGGNFTTTNYNKYTTINISSSNVLSFSMTNNFLFDQNCFSVPLFRSIVDKYSLKNSSIFEFATASVNNHKIVIFRVKDTSGHYNYYDYSQIPP</sequence>
<evidence type="ECO:0000313" key="1">
    <source>
        <dbReference type="EMBL" id="MDR6966137.1"/>
    </source>
</evidence>
<protein>
    <submittedName>
        <fullName evidence="1">Uncharacterized protein</fullName>
    </submittedName>
</protein>
<name>A0ABU1TJG7_9FLAO</name>
<dbReference type="RefSeq" id="WP_310023589.1">
    <property type="nucleotide sequence ID" value="NZ_JAVDVI010000001.1"/>
</dbReference>
<proteinExistence type="predicted"/>
<dbReference type="Proteomes" id="UP001255185">
    <property type="component" value="Unassembled WGS sequence"/>
</dbReference>
<gene>
    <name evidence="1" type="ORF">J2X31_000130</name>
</gene>